<dbReference type="GO" id="GO:0006508">
    <property type="term" value="P:proteolysis"/>
    <property type="evidence" value="ECO:0007669"/>
    <property type="project" value="UniProtKB-KW"/>
</dbReference>
<keyword evidence="18" id="KW-1133">Transmembrane helix</keyword>
<dbReference type="PANTHER" id="PTHR32282:SF27">
    <property type="entry name" value="PENICILLIN-BINDING PROTEIN 1A"/>
    <property type="match status" value="1"/>
</dbReference>
<keyword evidence="16" id="KW-0735">Signal-anchor</keyword>
<dbReference type="GO" id="GO:0009002">
    <property type="term" value="F:serine-type D-Ala-D-Ala carboxypeptidase activity"/>
    <property type="evidence" value="ECO:0007669"/>
    <property type="project" value="UniProtKB-EC"/>
</dbReference>
<dbReference type="GO" id="GO:0046677">
    <property type="term" value="P:response to antibiotic"/>
    <property type="evidence" value="ECO:0007669"/>
    <property type="project" value="UniProtKB-KW"/>
</dbReference>
<evidence type="ECO:0000256" key="11">
    <source>
        <dbReference type="ARBA" id="ARBA00022676"/>
    </source>
</evidence>
<evidence type="ECO:0000256" key="20">
    <source>
        <dbReference type="ARBA" id="ARBA00023251"/>
    </source>
</evidence>
<comment type="subcellular location">
    <subcellularLocation>
        <location evidence="1">Cell inner membrane</location>
        <topology evidence="1">Single-pass type II membrane protein</topology>
    </subcellularLocation>
</comment>
<comment type="catalytic activity">
    <reaction evidence="23">
        <text>Preferential cleavage: (Ac)2-L-Lys-D-Ala-|-D-Ala. Also transpeptidation of peptidyl-alanyl moieties that are N-acyl substituents of D-alanine.</text>
        <dbReference type="EC" id="3.4.16.4"/>
    </reaction>
</comment>
<dbReference type="GO" id="GO:0009252">
    <property type="term" value="P:peptidoglycan biosynthetic process"/>
    <property type="evidence" value="ECO:0007669"/>
    <property type="project" value="UniProtKB-UniPathway"/>
</dbReference>
<proteinExistence type="inferred from homology"/>
<sequence length="890" mass="98661">MRMKSLIVKIVFALLGVGLLAGMTGALAFTYFNLDLPKIDKLQDYKPNLASQIISKDGVILAELGLEKREIVEMKDVPQRVIDAFLSAEDDKFFEHKGVDYWGLSRAMFANFKAGRVVQGGSTITQQVAKSLLLSSERSITRKLKDFILAQRIEEKLTKKEILYLYLNQVYLGGGYYGVKAAARGYYNKELKDVTVAEAAMLAGLLVAPGKYSPYVNSHAAKMRQGYVLERMHKLKKISDADYKAAVAEKTVYRLREDELKAGYFTEWVRQKVVDVVGEKSFLVDGFKIKTTLDWELQKVAEEQIQRGIKEIDKRQGYKGPFAHIGSDEFVTFEKKSRINLFKDKSSYFTLNEHNDKVYEFHFDEKAYDEMEEEQNRLSVTSGDENFVPGVNAKDNLPNVLKENVQYEAVVTKIDDVARVVYVSLGGASGIIPFDYFKWAHKRSINENTAYYQEVTKPSTILRVGDLVHVQMVKKSVGVAEYLTKEGTAALSKSKSAALIRAQKYILCRLDQVAEVQGAIFSMDAKTGDILSYVGGSNYNHSKFNRVVQAKRQPGSAFKPILFAAALEHGYNPTTIIMDTPEAMPGFDSASSWKPKNYDGDYKGPVTMRVSLEQSRNIPTIKIADKVGVGTILKFAERIGFNAKLENNLSIALGTFGVSPRDMVTTFAVFANGGRYVVPHGIVSVVDRDGKKYIINEVEKDMKIPAGVEEEATNEALAGNPFTRSLAGKQVYDPRLSYVMTQLLKGVVTSGTGGAARAVGTNVAGKTGTTNDYIDAWFVGYTSNVVAAVWTGFDDNKTLGYGETGGRAPVNMWTEYMKATVRKYGDEPFEVPAGITQAWVDKQTGRKVAPNSPGAILESFAEAPDTPVEEGTGTAQKTRPLGDDEYFENQ</sequence>
<evidence type="ECO:0000256" key="19">
    <source>
        <dbReference type="ARBA" id="ARBA00023136"/>
    </source>
</evidence>
<dbReference type="GO" id="GO:0008658">
    <property type="term" value="F:penicillin binding"/>
    <property type="evidence" value="ECO:0007669"/>
    <property type="project" value="InterPro"/>
</dbReference>
<dbReference type="GO" id="GO:0003676">
    <property type="term" value="F:nucleic acid binding"/>
    <property type="evidence" value="ECO:0007669"/>
    <property type="project" value="InterPro"/>
</dbReference>
<dbReference type="PANTHER" id="PTHR32282">
    <property type="entry name" value="BINDING PROTEIN TRANSPEPTIDASE, PUTATIVE-RELATED"/>
    <property type="match status" value="1"/>
</dbReference>
<dbReference type="InterPro" id="IPR012340">
    <property type="entry name" value="NA-bd_OB-fold"/>
</dbReference>
<evidence type="ECO:0000256" key="15">
    <source>
        <dbReference type="ARBA" id="ARBA00022960"/>
    </source>
</evidence>
<dbReference type="InterPro" id="IPR001460">
    <property type="entry name" value="PCN-bd_Tpept"/>
</dbReference>
<dbReference type="SUPFAM" id="SSF53955">
    <property type="entry name" value="Lysozyme-like"/>
    <property type="match status" value="1"/>
</dbReference>
<dbReference type="AlphaFoldDB" id="A0A2K9NWZ9"/>
<dbReference type="Pfam" id="PF00905">
    <property type="entry name" value="Transpeptidase"/>
    <property type="match status" value="1"/>
</dbReference>
<evidence type="ECO:0000256" key="14">
    <source>
        <dbReference type="ARBA" id="ARBA00022801"/>
    </source>
</evidence>
<keyword evidence="13" id="KW-0812">Transmembrane</keyword>
<keyword evidence="9" id="KW-0121">Carboxypeptidase</keyword>
<dbReference type="GO" id="GO:0008360">
    <property type="term" value="P:regulation of cell shape"/>
    <property type="evidence" value="ECO:0007669"/>
    <property type="project" value="UniProtKB-KW"/>
</dbReference>
<evidence type="ECO:0000256" key="23">
    <source>
        <dbReference type="ARBA" id="ARBA00034000"/>
    </source>
</evidence>
<keyword evidence="15" id="KW-0133">Cell shape</keyword>
<dbReference type="Proteomes" id="UP000235584">
    <property type="component" value="Chromosome"/>
</dbReference>
<dbReference type="InterPro" id="IPR012338">
    <property type="entry name" value="Beta-lactam/transpept-like"/>
</dbReference>
<dbReference type="InterPro" id="IPR050396">
    <property type="entry name" value="Glycosyltr_51/Transpeptidase"/>
</dbReference>
<dbReference type="GO" id="GO:0005886">
    <property type="term" value="C:plasma membrane"/>
    <property type="evidence" value="ECO:0007669"/>
    <property type="project" value="UniProtKB-SubCell"/>
</dbReference>
<comment type="catalytic activity">
    <reaction evidence="25">
        <text>[GlcNAc-(1-&gt;4)-Mur2Ac(oyl-L-Ala-gamma-D-Glu-L-Lys-D-Ala-D-Ala)](n)-di-trans,octa-cis-undecaprenyl diphosphate + beta-D-GlcNAc-(1-&gt;4)-Mur2Ac(oyl-L-Ala-gamma-D-Glu-L-Lys-D-Ala-D-Ala)-di-trans,octa-cis-undecaprenyl diphosphate = [GlcNAc-(1-&gt;4)-Mur2Ac(oyl-L-Ala-gamma-D-Glu-L-Lys-D-Ala-D-Ala)](n+1)-di-trans,octa-cis-undecaprenyl diphosphate + di-trans,octa-cis-undecaprenyl diphosphate + H(+)</text>
        <dbReference type="Rhea" id="RHEA:23708"/>
        <dbReference type="Rhea" id="RHEA-COMP:9602"/>
        <dbReference type="Rhea" id="RHEA-COMP:9603"/>
        <dbReference type="ChEBI" id="CHEBI:15378"/>
        <dbReference type="ChEBI" id="CHEBI:58405"/>
        <dbReference type="ChEBI" id="CHEBI:60033"/>
        <dbReference type="ChEBI" id="CHEBI:78435"/>
        <dbReference type="EC" id="2.4.99.28"/>
    </reaction>
</comment>
<evidence type="ECO:0000256" key="26">
    <source>
        <dbReference type="SAM" id="MobiDB-lite"/>
    </source>
</evidence>
<evidence type="ECO:0000256" key="8">
    <source>
        <dbReference type="ARBA" id="ARBA00022519"/>
    </source>
</evidence>
<evidence type="ECO:0000256" key="6">
    <source>
        <dbReference type="ARBA" id="ARBA00018638"/>
    </source>
</evidence>
<evidence type="ECO:0000256" key="22">
    <source>
        <dbReference type="ARBA" id="ARBA00023316"/>
    </source>
</evidence>
<evidence type="ECO:0000313" key="29">
    <source>
        <dbReference type="Proteomes" id="UP000235584"/>
    </source>
</evidence>
<dbReference type="NCBIfam" id="TIGR02074">
    <property type="entry name" value="PBP_1a_fam"/>
    <property type="match status" value="1"/>
</dbReference>
<dbReference type="EC" id="3.4.16.4" evidence="5"/>
<evidence type="ECO:0000256" key="4">
    <source>
        <dbReference type="ARBA" id="ARBA00007739"/>
    </source>
</evidence>
<dbReference type="InterPro" id="IPR003029">
    <property type="entry name" value="S1_domain"/>
</dbReference>
<evidence type="ECO:0000256" key="16">
    <source>
        <dbReference type="ARBA" id="ARBA00022968"/>
    </source>
</evidence>
<reference evidence="28 29" key="1">
    <citation type="submission" date="2018-01" db="EMBL/GenBank/DDBJ databases">
        <title>Complete genome sequence of Bacteriovorax stolpii DSM12778.</title>
        <authorList>
            <person name="Tang B."/>
            <person name="Chang J."/>
        </authorList>
    </citation>
    <scope>NUCLEOTIDE SEQUENCE [LARGE SCALE GENOMIC DNA]</scope>
    <source>
        <strain evidence="28 29">DSM 12778</strain>
    </source>
</reference>
<evidence type="ECO:0000256" key="21">
    <source>
        <dbReference type="ARBA" id="ARBA00023268"/>
    </source>
</evidence>
<evidence type="ECO:0000256" key="2">
    <source>
        <dbReference type="ARBA" id="ARBA00004752"/>
    </source>
</evidence>
<dbReference type="InterPro" id="IPR023346">
    <property type="entry name" value="Lysozyme-like_dom_sf"/>
</dbReference>
<dbReference type="InterPro" id="IPR031376">
    <property type="entry name" value="PCB_OB"/>
</dbReference>
<accession>A0A2K9NWZ9</accession>
<comment type="similarity">
    <text evidence="4">In the N-terminal section; belongs to the glycosyltransferase 51 family.</text>
</comment>
<keyword evidence="10" id="KW-0645">Protease</keyword>
<dbReference type="GO" id="GO:0008955">
    <property type="term" value="F:peptidoglycan glycosyltransferase activity"/>
    <property type="evidence" value="ECO:0007669"/>
    <property type="project" value="UniProtKB-EC"/>
</dbReference>
<dbReference type="Gene3D" id="1.10.3810.10">
    <property type="entry name" value="Biosynthetic peptidoglycan transglycosylase-like"/>
    <property type="match status" value="1"/>
</dbReference>
<feature type="domain" description="S1 motif" evidence="27">
    <location>
        <begin position="402"/>
        <end position="485"/>
    </location>
</feature>
<dbReference type="SMART" id="SM00316">
    <property type="entry name" value="S1"/>
    <property type="match status" value="1"/>
</dbReference>
<gene>
    <name evidence="28" type="ORF">C0V70_18300</name>
</gene>
<keyword evidence="7" id="KW-1003">Cell membrane</keyword>
<keyword evidence="17" id="KW-0573">Peptidoglycan synthesis</keyword>
<evidence type="ECO:0000256" key="3">
    <source>
        <dbReference type="ARBA" id="ARBA00007090"/>
    </source>
</evidence>
<evidence type="ECO:0000313" key="28">
    <source>
        <dbReference type="EMBL" id="AUO00021.1"/>
    </source>
</evidence>
<evidence type="ECO:0000256" key="9">
    <source>
        <dbReference type="ARBA" id="ARBA00022645"/>
    </source>
</evidence>
<keyword evidence="21" id="KW-0511">Multifunctional enzyme</keyword>
<keyword evidence="19" id="KW-0472">Membrane</keyword>
<name>A0A2K9NWZ9_BACTC</name>
<evidence type="ECO:0000256" key="12">
    <source>
        <dbReference type="ARBA" id="ARBA00022679"/>
    </source>
</evidence>
<protein>
    <recommendedName>
        <fullName evidence="6">Penicillin-binding protein 1A</fullName>
        <ecNumber evidence="24">2.4.99.28</ecNumber>
        <ecNumber evidence="5">3.4.16.4</ecNumber>
    </recommendedName>
</protein>
<dbReference type="Pfam" id="PF17092">
    <property type="entry name" value="PCB_OB"/>
    <property type="match status" value="1"/>
</dbReference>
<evidence type="ECO:0000256" key="25">
    <source>
        <dbReference type="ARBA" id="ARBA00049902"/>
    </source>
</evidence>
<dbReference type="EC" id="2.4.99.28" evidence="24"/>
<keyword evidence="11" id="KW-0328">Glycosyltransferase</keyword>
<dbReference type="Pfam" id="PF00912">
    <property type="entry name" value="Transgly"/>
    <property type="match status" value="1"/>
</dbReference>
<evidence type="ECO:0000256" key="5">
    <source>
        <dbReference type="ARBA" id="ARBA00012448"/>
    </source>
</evidence>
<keyword evidence="8" id="KW-0997">Cell inner membrane</keyword>
<dbReference type="OrthoDB" id="5287259at2"/>
<organism evidence="28 29">
    <name type="scientific">Bacteriovorax stolpii</name>
    <name type="common">Bdellovibrio stolpii</name>
    <dbReference type="NCBI Taxonomy" id="960"/>
    <lineage>
        <taxon>Bacteria</taxon>
        <taxon>Pseudomonadati</taxon>
        <taxon>Bdellovibrionota</taxon>
        <taxon>Bacteriovoracia</taxon>
        <taxon>Bacteriovoracales</taxon>
        <taxon>Bacteriovoracaceae</taxon>
        <taxon>Bacteriovorax</taxon>
    </lineage>
</organism>
<dbReference type="Gene3D" id="2.40.50.140">
    <property type="entry name" value="Nucleic acid-binding proteins"/>
    <property type="match status" value="1"/>
</dbReference>
<dbReference type="InterPro" id="IPR036950">
    <property type="entry name" value="PBP_transglycosylase"/>
</dbReference>
<evidence type="ECO:0000256" key="7">
    <source>
        <dbReference type="ARBA" id="ARBA00022475"/>
    </source>
</evidence>
<evidence type="ECO:0000256" key="18">
    <source>
        <dbReference type="ARBA" id="ARBA00022989"/>
    </source>
</evidence>
<keyword evidence="12" id="KW-0808">Transferase</keyword>
<evidence type="ECO:0000256" key="17">
    <source>
        <dbReference type="ARBA" id="ARBA00022984"/>
    </source>
</evidence>
<keyword evidence="29" id="KW-1185">Reference proteome</keyword>
<dbReference type="GO" id="GO:0071555">
    <property type="term" value="P:cell wall organization"/>
    <property type="evidence" value="ECO:0007669"/>
    <property type="project" value="UniProtKB-KW"/>
</dbReference>
<dbReference type="GO" id="GO:0030288">
    <property type="term" value="C:outer membrane-bounded periplasmic space"/>
    <property type="evidence" value="ECO:0007669"/>
    <property type="project" value="TreeGrafter"/>
</dbReference>
<evidence type="ECO:0000256" key="24">
    <source>
        <dbReference type="ARBA" id="ARBA00044770"/>
    </source>
</evidence>
<evidence type="ECO:0000256" key="13">
    <source>
        <dbReference type="ARBA" id="ARBA00022692"/>
    </source>
</evidence>
<dbReference type="KEGG" id="bsto:C0V70_18300"/>
<dbReference type="FunFam" id="1.10.3810.10:FF:000001">
    <property type="entry name" value="Penicillin-binding protein 1A"/>
    <property type="match status" value="1"/>
</dbReference>
<evidence type="ECO:0000256" key="10">
    <source>
        <dbReference type="ARBA" id="ARBA00022670"/>
    </source>
</evidence>
<keyword evidence="22" id="KW-0961">Cell wall biogenesis/degradation</keyword>
<feature type="region of interest" description="Disordered" evidence="26">
    <location>
        <begin position="846"/>
        <end position="890"/>
    </location>
</feature>
<keyword evidence="20" id="KW-0046">Antibiotic resistance</keyword>
<dbReference type="InterPro" id="IPR001264">
    <property type="entry name" value="Glyco_trans_51"/>
</dbReference>
<evidence type="ECO:0000259" key="27">
    <source>
        <dbReference type="SMART" id="SM00316"/>
    </source>
</evidence>
<dbReference type="SUPFAM" id="SSF56601">
    <property type="entry name" value="beta-lactamase/transpeptidase-like"/>
    <property type="match status" value="1"/>
</dbReference>
<dbReference type="UniPathway" id="UPA00219"/>
<dbReference type="EMBL" id="CP025704">
    <property type="protein sequence ID" value="AUO00021.1"/>
    <property type="molecule type" value="Genomic_DNA"/>
</dbReference>
<evidence type="ECO:0000256" key="1">
    <source>
        <dbReference type="ARBA" id="ARBA00004249"/>
    </source>
</evidence>
<comment type="similarity">
    <text evidence="3">In the C-terminal section; belongs to the transpeptidase family.</text>
</comment>
<comment type="pathway">
    <text evidence="2">Cell wall biogenesis; peptidoglycan biosynthesis.</text>
</comment>
<keyword evidence="14" id="KW-0378">Hydrolase</keyword>
<dbReference type="Gene3D" id="3.40.710.10">
    <property type="entry name" value="DD-peptidase/beta-lactamase superfamily"/>
    <property type="match status" value="2"/>
</dbReference>